<proteinExistence type="predicted"/>
<protein>
    <submittedName>
        <fullName evidence="1">Uncharacterized protein</fullName>
    </submittedName>
</protein>
<organism evidence="1 2">
    <name type="scientific">Diabrotica balteata</name>
    <name type="common">Banded cucumber beetle</name>
    <dbReference type="NCBI Taxonomy" id="107213"/>
    <lineage>
        <taxon>Eukaryota</taxon>
        <taxon>Metazoa</taxon>
        <taxon>Ecdysozoa</taxon>
        <taxon>Arthropoda</taxon>
        <taxon>Hexapoda</taxon>
        <taxon>Insecta</taxon>
        <taxon>Pterygota</taxon>
        <taxon>Neoptera</taxon>
        <taxon>Endopterygota</taxon>
        <taxon>Coleoptera</taxon>
        <taxon>Polyphaga</taxon>
        <taxon>Cucujiformia</taxon>
        <taxon>Chrysomeloidea</taxon>
        <taxon>Chrysomelidae</taxon>
        <taxon>Galerucinae</taxon>
        <taxon>Diabroticina</taxon>
        <taxon>Diabroticites</taxon>
        <taxon>Diabrotica</taxon>
    </lineage>
</organism>
<evidence type="ECO:0000313" key="2">
    <source>
        <dbReference type="Proteomes" id="UP001153709"/>
    </source>
</evidence>
<dbReference type="EMBL" id="OU898276">
    <property type="protein sequence ID" value="CAG9828133.1"/>
    <property type="molecule type" value="Genomic_DNA"/>
</dbReference>
<accession>A0A9N9SN65</accession>
<name>A0A9N9SN65_DIABA</name>
<dbReference type="AlphaFoldDB" id="A0A9N9SN65"/>
<dbReference type="Proteomes" id="UP001153709">
    <property type="component" value="Chromosome 1"/>
</dbReference>
<gene>
    <name evidence="1" type="ORF">DIABBA_LOCUS2073</name>
</gene>
<keyword evidence="2" id="KW-1185">Reference proteome</keyword>
<sequence>MEVKVEIKKDFDEHDQKYMEAPLTTSIDLENLKNEPEEELVAPCTSYKEVYVITSRAGKKRSAGCVK</sequence>
<reference evidence="1" key="1">
    <citation type="submission" date="2022-01" db="EMBL/GenBank/DDBJ databases">
        <authorList>
            <person name="King R."/>
        </authorList>
    </citation>
    <scope>NUCLEOTIDE SEQUENCE</scope>
</reference>
<evidence type="ECO:0000313" key="1">
    <source>
        <dbReference type="EMBL" id="CAG9828133.1"/>
    </source>
</evidence>